<evidence type="ECO:0000256" key="6">
    <source>
        <dbReference type="SAM" id="MobiDB-lite"/>
    </source>
</evidence>
<dbReference type="Gene3D" id="3.40.830.10">
    <property type="entry name" value="LigB-like"/>
    <property type="match status" value="1"/>
</dbReference>
<dbReference type="GO" id="GO:0016702">
    <property type="term" value="F:oxidoreductase activity, acting on single donors with incorporation of molecular oxygen, incorporation of two atoms of oxygen"/>
    <property type="evidence" value="ECO:0007669"/>
    <property type="project" value="UniProtKB-ARBA"/>
</dbReference>
<dbReference type="CDD" id="cd07363">
    <property type="entry name" value="45_DOPA_Dioxygenase"/>
    <property type="match status" value="1"/>
</dbReference>
<dbReference type="PANTHER" id="PTHR30096">
    <property type="entry name" value="4,5-DOPA DIOXYGENASE EXTRADIOL-LIKE PROTEIN"/>
    <property type="match status" value="1"/>
</dbReference>
<evidence type="ECO:0000259" key="7">
    <source>
        <dbReference type="Pfam" id="PF02900"/>
    </source>
</evidence>
<keyword evidence="5" id="KW-0560">Oxidoreductase</keyword>
<reference evidence="8" key="1">
    <citation type="submission" date="2021-03" db="EMBL/GenBank/DDBJ databases">
        <title>Draft genome sequence of rust myrtle Austropuccinia psidii MF-1, a brazilian biotype.</title>
        <authorList>
            <person name="Quecine M.C."/>
            <person name="Pachon D.M.R."/>
            <person name="Bonatelli M.L."/>
            <person name="Correr F.H."/>
            <person name="Franceschini L.M."/>
            <person name="Leite T.F."/>
            <person name="Margarido G.R.A."/>
            <person name="Almeida C.A."/>
            <person name="Ferrarezi J.A."/>
            <person name="Labate C.A."/>
        </authorList>
    </citation>
    <scope>NUCLEOTIDE SEQUENCE</scope>
    <source>
        <strain evidence="8">MF-1</strain>
    </source>
</reference>
<comment type="cofactor">
    <cofactor evidence="1">
        <name>Zn(2+)</name>
        <dbReference type="ChEBI" id="CHEBI:29105"/>
    </cofactor>
</comment>
<comment type="caution">
    <text evidence="8">The sequence shown here is derived from an EMBL/GenBank/DDBJ whole genome shotgun (WGS) entry which is preliminary data.</text>
</comment>
<feature type="compositionally biased region" description="Basic and acidic residues" evidence="6">
    <location>
        <begin position="208"/>
        <end position="222"/>
    </location>
</feature>
<dbReference type="OrthoDB" id="7396853at2759"/>
<dbReference type="Proteomes" id="UP000765509">
    <property type="component" value="Unassembled WGS sequence"/>
</dbReference>
<dbReference type="AlphaFoldDB" id="A0A9Q3D3T4"/>
<name>A0A9Q3D3T4_9BASI</name>
<evidence type="ECO:0000256" key="2">
    <source>
        <dbReference type="ARBA" id="ARBA00007581"/>
    </source>
</evidence>
<evidence type="ECO:0000256" key="5">
    <source>
        <dbReference type="ARBA" id="ARBA00023002"/>
    </source>
</evidence>
<dbReference type="Pfam" id="PF02900">
    <property type="entry name" value="LigB"/>
    <property type="match status" value="1"/>
</dbReference>
<keyword evidence="9" id="KW-1185">Reference proteome</keyword>
<proteinExistence type="inferred from homology"/>
<evidence type="ECO:0000313" key="8">
    <source>
        <dbReference type="EMBL" id="MBW0494883.1"/>
    </source>
</evidence>
<organism evidence="8 9">
    <name type="scientific">Austropuccinia psidii MF-1</name>
    <dbReference type="NCBI Taxonomy" id="1389203"/>
    <lineage>
        <taxon>Eukaryota</taxon>
        <taxon>Fungi</taxon>
        <taxon>Dikarya</taxon>
        <taxon>Basidiomycota</taxon>
        <taxon>Pucciniomycotina</taxon>
        <taxon>Pucciniomycetes</taxon>
        <taxon>Pucciniales</taxon>
        <taxon>Sphaerophragmiaceae</taxon>
        <taxon>Austropuccinia</taxon>
    </lineage>
</organism>
<keyword evidence="3" id="KW-0479">Metal-binding</keyword>
<protein>
    <recommendedName>
        <fullName evidence="7">Extradiol ring-cleavage dioxygenase class III enzyme subunit B domain-containing protein</fullName>
    </recommendedName>
</protein>
<evidence type="ECO:0000256" key="3">
    <source>
        <dbReference type="ARBA" id="ARBA00022723"/>
    </source>
</evidence>
<dbReference type="GO" id="GO:0008270">
    <property type="term" value="F:zinc ion binding"/>
    <property type="evidence" value="ECO:0007669"/>
    <property type="project" value="InterPro"/>
</dbReference>
<dbReference type="GO" id="GO:0008198">
    <property type="term" value="F:ferrous iron binding"/>
    <property type="evidence" value="ECO:0007669"/>
    <property type="project" value="InterPro"/>
</dbReference>
<dbReference type="PANTHER" id="PTHR30096:SF0">
    <property type="entry name" value="4,5-DOPA DIOXYGENASE EXTRADIOL-LIKE PROTEIN"/>
    <property type="match status" value="1"/>
</dbReference>
<feature type="domain" description="Extradiol ring-cleavage dioxygenase class III enzyme subunit B" evidence="7">
    <location>
        <begin position="133"/>
        <end position="368"/>
    </location>
</feature>
<evidence type="ECO:0000256" key="1">
    <source>
        <dbReference type="ARBA" id="ARBA00001947"/>
    </source>
</evidence>
<evidence type="ECO:0000256" key="4">
    <source>
        <dbReference type="ARBA" id="ARBA00022833"/>
    </source>
</evidence>
<dbReference type="InterPro" id="IPR004183">
    <property type="entry name" value="Xdiol_dOase_suB"/>
</dbReference>
<accession>A0A9Q3D3T4</accession>
<keyword evidence="4" id="KW-0862">Zinc</keyword>
<evidence type="ECO:0000313" key="9">
    <source>
        <dbReference type="Proteomes" id="UP000765509"/>
    </source>
</evidence>
<dbReference type="SUPFAM" id="SSF53213">
    <property type="entry name" value="LigB-like"/>
    <property type="match status" value="1"/>
</dbReference>
<dbReference type="EMBL" id="AVOT02012803">
    <property type="protein sequence ID" value="MBW0494883.1"/>
    <property type="molecule type" value="Genomic_DNA"/>
</dbReference>
<gene>
    <name evidence="8" type="ORF">O181_034598</name>
</gene>
<sequence>MAKPSYTQDCIQQAAYTSVTLQLKTFHAATACSKRCIESLEESSKVQRDKETFTNEKKHLLRPTNEFDQSIHSRALEACFIQLKLSSRSILAYACSIQAHGYPATAFFRNKADGLQGIGGLLHNFLKDFGPCLIKKYEPKAIVVFSAHWESRPGWPISVTDYGKDQPLLYDYYGFPPECYEAKWHSNGSSEISDQVIECLTKAGIEARKTTTKEPRGQDGRKGPSSGLDHGVFIPFMIMFPEGKNTTFSIPIVQVSMDGSLDPFENYKLGQSLSLLRKQGILVLCGGLTVHNLEDFREFSQHTASESVKTFDDSIIPAALENDSYKRLKNLVNLTETPGFRRAHPRADHFAPIWVAAGAGDGEGETRILCDLHGCKTIAFGVL</sequence>
<comment type="similarity">
    <text evidence="2">Belongs to the DODA-type extradiol aromatic ring-opening dioxygenase family.</text>
</comment>
<feature type="region of interest" description="Disordered" evidence="6">
    <location>
        <begin position="208"/>
        <end position="227"/>
    </location>
</feature>
<dbReference type="InterPro" id="IPR014436">
    <property type="entry name" value="Extradiol_dOase_DODA"/>
</dbReference>